<reference evidence="1 2" key="1">
    <citation type="journal article" date="2018" name="Front. Plant Sci.">
        <title>Red Clover (Trifolium pratense) and Zigzag Clover (T. medium) - A Picture of Genomic Similarities and Differences.</title>
        <authorList>
            <person name="Dluhosova J."/>
            <person name="Istvanek J."/>
            <person name="Nedelnik J."/>
            <person name="Repkova J."/>
        </authorList>
    </citation>
    <scope>NUCLEOTIDE SEQUENCE [LARGE SCALE GENOMIC DNA]</scope>
    <source>
        <strain evidence="2">cv. 10/8</strain>
        <tissue evidence="1">Leaf</tissue>
    </source>
</reference>
<feature type="non-terminal residue" evidence="1">
    <location>
        <position position="1"/>
    </location>
</feature>
<dbReference type="EMBL" id="LXQA010600646">
    <property type="protein sequence ID" value="MCI61480.1"/>
    <property type="molecule type" value="Genomic_DNA"/>
</dbReference>
<accession>A0A392TMW0</accession>
<evidence type="ECO:0000313" key="1">
    <source>
        <dbReference type="EMBL" id="MCI61480.1"/>
    </source>
</evidence>
<dbReference type="AlphaFoldDB" id="A0A392TMW0"/>
<keyword evidence="2" id="KW-1185">Reference proteome</keyword>
<name>A0A392TMW0_9FABA</name>
<organism evidence="1 2">
    <name type="scientific">Trifolium medium</name>
    <dbReference type="NCBI Taxonomy" id="97028"/>
    <lineage>
        <taxon>Eukaryota</taxon>
        <taxon>Viridiplantae</taxon>
        <taxon>Streptophyta</taxon>
        <taxon>Embryophyta</taxon>
        <taxon>Tracheophyta</taxon>
        <taxon>Spermatophyta</taxon>
        <taxon>Magnoliopsida</taxon>
        <taxon>eudicotyledons</taxon>
        <taxon>Gunneridae</taxon>
        <taxon>Pentapetalae</taxon>
        <taxon>rosids</taxon>
        <taxon>fabids</taxon>
        <taxon>Fabales</taxon>
        <taxon>Fabaceae</taxon>
        <taxon>Papilionoideae</taxon>
        <taxon>50 kb inversion clade</taxon>
        <taxon>NPAAA clade</taxon>
        <taxon>Hologalegina</taxon>
        <taxon>IRL clade</taxon>
        <taxon>Trifolieae</taxon>
        <taxon>Trifolium</taxon>
    </lineage>
</organism>
<protein>
    <submittedName>
        <fullName evidence="1">Uncharacterized protein</fullName>
    </submittedName>
</protein>
<proteinExistence type="predicted"/>
<sequence length="35" mass="3515">ADLLAKLGASANSPLVMLAVPPTELFSFLDADAGV</sequence>
<comment type="caution">
    <text evidence="1">The sequence shown here is derived from an EMBL/GenBank/DDBJ whole genome shotgun (WGS) entry which is preliminary data.</text>
</comment>
<evidence type="ECO:0000313" key="2">
    <source>
        <dbReference type="Proteomes" id="UP000265520"/>
    </source>
</evidence>
<dbReference type="Proteomes" id="UP000265520">
    <property type="component" value="Unassembled WGS sequence"/>
</dbReference>